<evidence type="ECO:0000313" key="3">
    <source>
        <dbReference type="EMBL" id="MPM49365.1"/>
    </source>
</evidence>
<dbReference type="Gene3D" id="3.40.50.11420">
    <property type="match status" value="1"/>
</dbReference>
<proteinExistence type="predicted"/>
<feature type="domain" description="Hydrogen maturase F tetramerization" evidence="2">
    <location>
        <begin position="154"/>
        <end position="269"/>
    </location>
</feature>
<accession>A0A645A849</accession>
<dbReference type="Gene3D" id="3.40.50.11410">
    <property type="match status" value="1"/>
</dbReference>
<name>A0A645A849_9ZZZZ</name>
<dbReference type="EMBL" id="VSSQ01012494">
    <property type="protein sequence ID" value="MPM49365.1"/>
    <property type="molecule type" value="Genomic_DNA"/>
</dbReference>
<dbReference type="InterPro" id="IPR040644">
    <property type="entry name" value="HydF_tetramer"/>
</dbReference>
<dbReference type="Pfam" id="PF18128">
    <property type="entry name" value="HydF_dimer"/>
    <property type="match status" value="1"/>
</dbReference>
<protein>
    <recommendedName>
        <fullName evidence="4">[FeFe] hydrogenase H-cluster maturation GTPase HydF</fullName>
    </recommendedName>
</protein>
<gene>
    <name evidence="3" type="ORF">SDC9_96094</name>
</gene>
<sequence>MALELGEKFKCDVVEFSCTLLDDKEQSIMVDTLVSLIVKNVSDPAFASKKLFDGLAGKGDVVVLVCPVDSETPEGRIILPQVNAIRDLLDKEACAVVVQPQNLETFLVSCKGSVKLVVTDSQVFDKVSKIVPQDIPLTGFSVLLARIKGSFANYLDGTPVIDRLEENDKVLILESCSHHTSCDDIGRVKIPALLSKRTGKKVQWDVIAGLDPLPQDMSQYKLVIQCGGCMITNRQLAARINHALELGIPVTNYGMALAWCMGIYERATEMFTTNKS</sequence>
<dbReference type="Pfam" id="PF18133">
    <property type="entry name" value="HydF_tetramer"/>
    <property type="match status" value="1"/>
</dbReference>
<comment type="caution">
    <text evidence="3">The sequence shown here is derived from an EMBL/GenBank/DDBJ whole genome shotgun (WGS) entry which is preliminary data.</text>
</comment>
<dbReference type="AlphaFoldDB" id="A0A645A849"/>
<organism evidence="3">
    <name type="scientific">bioreactor metagenome</name>
    <dbReference type="NCBI Taxonomy" id="1076179"/>
    <lineage>
        <taxon>unclassified sequences</taxon>
        <taxon>metagenomes</taxon>
        <taxon>ecological metagenomes</taxon>
    </lineage>
</organism>
<evidence type="ECO:0000259" key="1">
    <source>
        <dbReference type="Pfam" id="PF18128"/>
    </source>
</evidence>
<feature type="domain" description="Hydrogen maturase F dimerization" evidence="1">
    <location>
        <begin position="51"/>
        <end position="149"/>
    </location>
</feature>
<reference evidence="3" key="1">
    <citation type="submission" date="2019-08" db="EMBL/GenBank/DDBJ databases">
        <authorList>
            <person name="Kucharzyk K."/>
            <person name="Murdoch R.W."/>
            <person name="Higgins S."/>
            <person name="Loffler F."/>
        </authorList>
    </citation>
    <scope>NUCLEOTIDE SEQUENCE</scope>
</reference>
<dbReference type="InterPro" id="IPR041606">
    <property type="entry name" value="HydF_dimer"/>
</dbReference>
<evidence type="ECO:0008006" key="4">
    <source>
        <dbReference type="Google" id="ProtNLM"/>
    </source>
</evidence>
<evidence type="ECO:0000259" key="2">
    <source>
        <dbReference type="Pfam" id="PF18133"/>
    </source>
</evidence>